<gene>
    <name evidence="2" type="ORF">E7811_17610</name>
</gene>
<evidence type="ECO:0000313" key="2">
    <source>
        <dbReference type="EMBL" id="THD80844.1"/>
    </source>
</evidence>
<sequence>MILYVCRARHRYTIDRFLPTLPPESRGVLDVLSYEQIFSTLSLPPAHLVFTDFDRLSQYELEIAATAAEQMRAANPDVRILNHPARFLQRHELLERLWHEGINPFRSARLELPLPDLAFPVFLRREGDAQGAETGLLHDRAALDLAVQDMMARGIPLRGRLAVEFCNRADADGMYRKYGAFRVGDRILPQHLQISEDWVVKSNSSHRTERHIAEEMDYILTNPHEDVLLRIMDLASADFGRIDYTVLDGKVIVFEINSNPTFPGIDKDDPRQERRRIVRDRLLAAFQRIDTPLAEGKPVTLGLPYPRSHDLPAPVKAAPPVALAIAPTAPVAETPVPPKSGQPARQATPSVSDSPTFLRRIIRNGRSLFRGR</sequence>
<protein>
    <recommendedName>
        <fullName evidence="4">ATP-grasp domain-containing protein</fullName>
    </recommendedName>
</protein>
<dbReference type="SUPFAM" id="SSF56059">
    <property type="entry name" value="Glutathione synthetase ATP-binding domain-like"/>
    <property type="match status" value="1"/>
</dbReference>
<dbReference type="OrthoDB" id="7616637at2"/>
<name>A0A4V3V008_9RHOB</name>
<evidence type="ECO:0000256" key="1">
    <source>
        <dbReference type="SAM" id="MobiDB-lite"/>
    </source>
</evidence>
<comment type="caution">
    <text evidence="2">The sequence shown here is derived from an EMBL/GenBank/DDBJ whole genome shotgun (WGS) entry which is preliminary data.</text>
</comment>
<reference evidence="2 3" key="1">
    <citation type="submission" date="2019-04" db="EMBL/GenBank/DDBJ databases">
        <title>Draft genome sequence of Gemmobacter aestuarii sp. nov.</title>
        <authorList>
            <person name="Hameed A."/>
            <person name="Lin S.-Y."/>
            <person name="Shahina M."/>
            <person name="Lai W.-A."/>
            <person name="Young C.-C."/>
        </authorList>
    </citation>
    <scope>NUCLEOTIDE SEQUENCE [LARGE SCALE GENOMIC DNA]</scope>
    <source>
        <strain evidence="2 3">CC-PW-75</strain>
    </source>
</reference>
<evidence type="ECO:0008006" key="4">
    <source>
        <dbReference type="Google" id="ProtNLM"/>
    </source>
</evidence>
<dbReference type="Gene3D" id="3.30.470.20">
    <property type="entry name" value="ATP-grasp fold, B domain"/>
    <property type="match status" value="1"/>
</dbReference>
<dbReference type="Proteomes" id="UP000309450">
    <property type="component" value="Unassembled WGS sequence"/>
</dbReference>
<feature type="region of interest" description="Disordered" evidence="1">
    <location>
        <begin position="332"/>
        <end position="356"/>
    </location>
</feature>
<accession>A0A4V3V008</accession>
<dbReference type="EMBL" id="SSND01000008">
    <property type="protein sequence ID" value="THD80844.1"/>
    <property type="molecule type" value="Genomic_DNA"/>
</dbReference>
<proteinExistence type="predicted"/>
<feature type="compositionally biased region" description="Polar residues" evidence="1">
    <location>
        <begin position="343"/>
        <end position="355"/>
    </location>
</feature>
<keyword evidence="3" id="KW-1185">Reference proteome</keyword>
<organism evidence="2 3">
    <name type="scientific">Aliigemmobacter aestuarii</name>
    <dbReference type="NCBI Taxonomy" id="1445661"/>
    <lineage>
        <taxon>Bacteria</taxon>
        <taxon>Pseudomonadati</taxon>
        <taxon>Pseudomonadota</taxon>
        <taxon>Alphaproteobacteria</taxon>
        <taxon>Rhodobacterales</taxon>
        <taxon>Paracoccaceae</taxon>
        <taxon>Aliigemmobacter</taxon>
    </lineage>
</organism>
<dbReference type="AlphaFoldDB" id="A0A4V3V008"/>
<dbReference type="RefSeq" id="WP_136396000.1">
    <property type="nucleotide sequence ID" value="NZ_SSND01000008.1"/>
</dbReference>
<evidence type="ECO:0000313" key="3">
    <source>
        <dbReference type="Proteomes" id="UP000309450"/>
    </source>
</evidence>